<evidence type="ECO:0000313" key="4">
    <source>
        <dbReference type="EMBL" id="OXE51271.1"/>
    </source>
</evidence>
<evidence type="ECO:0000256" key="2">
    <source>
        <dbReference type="HAMAP-Rule" id="MF_00612"/>
    </source>
</evidence>
<dbReference type="InterPro" id="IPR032710">
    <property type="entry name" value="NTF2-like_dom_sf"/>
</dbReference>
<accession>A0A227KRZ6</accession>
<dbReference type="InterPro" id="IPR004027">
    <property type="entry name" value="SEC_C_motif"/>
</dbReference>
<dbReference type="Gene3D" id="3.10.450.50">
    <property type="match status" value="1"/>
</dbReference>
<dbReference type="PANTHER" id="PTHR33747:SF1">
    <property type="entry name" value="ADENYLATE CYCLASE-ASSOCIATED CAP C-TERMINAL DOMAIN-CONTAINING PROTEIN"/>
    <property type="match status" value="1"/>
</dbReference>
<dbReference type="InterPro" id="IPR023006">
    <property type="entry name" value="YchJ-like"/>
</dbReference>
<comment type="caution">
    <text evidence="4">The sequence shown here is derived from an EMBL/GenBank/DDBJ whole genome shotgun (WGS) entry which is preliminary data.</text>
</comment>
<proteinExistence type="inferred from homology"/>
<feature type="domain" description="YchJ-like middle NTF2-like" evidence="3">
    <location>
        <begin position="26"/>
        <end position="118"/>
    </location>
</feature>
<reference evidence="5" key="1">
    <citation type="submission" date="2017-05" db="EMBL/GenBank/DDBJ databases">
        <title>Improved OligoMM genomes.</title>
        <authorList>
            <person name="Garzetti D."/>
        </authorList>
    </citation>
    <scope>NUCLEOTIDE SEQUENCE [LARGE SCALE GENOMIC DNA]</scope>
    <source>
        <strain evidence="5">YL45</strain>
    </source>
</reference>
<comment type="similarity">
    <text evidence="1 2">Belongs to the UPF0225 family.</text>
</comment>
<dbReference type="InterPro" id="IPR048469">
    <property type="entry name" value="YchJ-like_M"/>
</dbReference>
<keyword evidence="5" id="KW-1185">Reference proteome</keyword>
<dbReference type="EMBL" id="NHMP01000001">
    <property type="protein sequence ID" value="OXE51271.1"/>
    <property type="molecule type" value="Genomic_DNA"/>
</dbReference>
<dbReference type="AlphaFoldDB" id="A0A227KRZ6"/>
<dbReference type="Pfam" id="PF17775">
    <property type="entry name" value="YchJ_M-like"/>
    <property type="match status" value="1"/>
</dbReference>
<dbReference type="Pfam" id="PF02810">
    <property type="entry name" value="SEC-C"/>
    <property type="match status" value="1"/>
</dbReference>
<dbReference type="Proteomes" id="UP000214610">
    <property type="component" value="Unassembled WGS sequence"/>
</dbReference>
<gene>
    <name evidence="4" type="ORF">ADH67_02970</name>
</gene>
<dbReference type="PANTHER" id="PTHR33747">
    <property type="entry name" value="UPF0225 PROTEIN SCO1677"/>
    <property type="match status" value="1"/>
</dbReference>
<name>A0A227KRZ6_9BURK</name>
<evidence type="ECO:0000313" key="5">
    <source>
        <dbReference type="Proteomes" id="UP000214610"/>
    </source>
</evidence>
<protein>
    <recommendedName>
        <fullName evidence="2">UPF0225 protein ADH67_02970</fullName>
    </recommendedName>
</protein>
<organism evidence="4 5">
    <name type="scientific">Turicimonas muris</name>
    <dbReference type="NCBI Taxonomy" id="1796652"/>
    <lineage>
        <taxon>Bacteria</taxon>
        <taxon>Pseudomonadati</taxon>
        <taxon>Pseudomonadota</taxon>
        <taxon>Betaproteobacteria</taxon>
        <taxon>Burkholderiales</taxon>
        <taxon>Sutterellaceae</taxon>
        <taxon>Turicimonas</taxon>
    </lineage>
</organism>
<evidence type="ECO:0000259" key="3">
    <source>
        <dbReference type="Pfam" id="PF17775"/>
    </source>
</evidence>
<dbReference type="HAMAP" id="MF_00612">
    <property type="entry name" value="UPF0225"/>
    <property type="match status" value="1"/>
</dbReference>
<evidence type="ECO:0000256" key="1">
    <source>
        <dbReference type="ARBA" id="ARBA00010839"/>
    </source>
</evidence>
<dbReference type="SUPFAM" id="SSF54427">
    <property type="entry name" value="NTF2-like"/>
    <property type="match status" value="1"/>
</dbReference>
<dbReference type="RefSeq" id="WP_066591473.1">
    <property type="nucleotide sequence ID" value="NZ_CARLOE010000011.1"/>
</dbReference>
<sequence length="121" mass="13773">MCPCGSGKLYSDCCGRFHDGKAVPETPEQLMRSRYSAFVVKKPMYLLDTWHPSTRPSELNLDDPVKWLSLKIKSTGFNSPDEGLVHFIARGLIAGRGFKQEEKSRFLKENGRWFYVDGILS</sequence>